<dbReference type="EMBL" id="SIXH01000322">
    <property type="protein sequence ID" value="TBO56561.1"/>
    <property type="molecule type" value="Genomic_DNA"/>
</dbReference>
<dbReference type="GeneID" id="97377487"/>
<evidence type="ECO:0000313" key="2">
    <source>
        <dbReference type="EMBL" id="TBO56561.1"/>
    </source>
</evidence>
<feature type="region of interest" description="Disordered" evidence="1">
    <location>
        <begin position="111"/>
        <end position="130"/>
    </location>
</feature>
<dbReference type="AlphaFoldDB" id="A0A4V2JHZ8"/>
<accession>A0A4V2JHZ8</accession>
<gene>
    <name evidence="2" type="primary">blsF</name>
    <name evidence="2" type="ORF">EYS09_27325</name>
</gene>
<dbReference type="InterPro" id="IPR031013">
    <property type="entry name" value="CGA_synth-rel"/>
</dbReference>
<dbReference type="Proteomes" id="UP000292452">
    <property type="component" value="Unassembled WGS sequence"/>
</dbReference>
<protein>
    <submittedName>
        <fullName evidence="2">CGA synthase-related protein</fullName>
    </submittedName>
</protein>
<organism evidence="2 3">
    <name type="scientific">Streptomyces kasugaensis</name>
    <dbReference type="NCBI Taxonomy" id="1946"/>
    <lineage>
        <taxon>Bacteria</taxon>
        <taxon>Bacillati</taxon>
        <taxon>Actinomycetota</taxon>
        <taxon>Actinomycetes</taxon>
        <taxon>Kitasatosporales</taxon>
        <taxon>Streptomycetaceae</taxon>
        <taxon>Streptomyces</taxon>
    </lineage>
</organism>
<keyword evidence="3" id="KW-1185">Reference proteome</keyword>
<evidence type="ECO:0000313" key="3">
    <source>
        <dbReference type="Proteomes" id="UP000292452"/>
    </source>
</evidence>
<reference evidence="2 3" key="1">
    <citation type="submission" date="2019-02" db="EMBL/GenBank/DDBJ databases">
        <title>Draft Genome Sequence of Streptomyces sp. AM-2504, identified by 16S rRNA comparative analysis as a Streptomyces Kasugaensis strain.</title>
        <authorList>
            <person name="Napolioni V."/>
            <person name="Giuliodori A.M."/>
            <person name="Spurio R."/>
            <person name="Fabbretti A."/>
        </authorList>
    </citation>
    <scope>NUCLEOTIDE SEQUENCE [LARGE SCALE GENOMIC DNA]</scope>
    <source>
        <strain evidence="2 3">AM-2504</strain>
    </source>
</reference>
<dbReference type="RefSeq" id="WP_110952636.1">
    <property type="nucleotide sequence ID" value="NZ_SIXH01000322.1"/>
</dbReference>
<comment type="caution">
    <text evidence="2">The sequence shown here is derived from an EMBL/GenBank/DDBJ whole genome shotgun (WGS) entry which is preliminary data.</text>
</comment>
<dbReference type="NCBIfam" id="TIGR04469">
    <property type="entry name" value="CGA_synth_rel"/>
    <property type="match status" value="1"/>
</dbReference>
<evidence type="ECO:0000256" key="1">
    <source>
        <dbReference type="SAM" id="MobiDB-lite"/>
    </source>
</evidence>
<sequence>MAVLSVPSPNGPVRQRVLLVDDARQLDSLTARRRVAAHLAELELVHGEEGAAPEGPCPHAALVCDVPGAARELAEREVPVVYLHSGHTAAELPVTTAAIRQVHVPAWLPGPKPVSREGAQPTGVLAPGRLGRDRKRSGSLLLFSAYGVSGGAAEVYAELTLRPLAEEAVRRTGRCDVVYDTGAEGVREALAPVEGVRVHLAREVDADALHAAAEVFLASPTLTAVSLAQARRAPLTFLPALGPGQEDLARRTGQVVPVGTVGDPAEPGLWPPYGQGTRSPWSAVDAAADDLRGAQRVARRVRQLALAPTTF</sequence>
<proteinExistence type="predicted"/>
<name>A0A4V2JHZ8_STRKA</name>